<evidence type="ECO:0000259" key="9">
    <source>
        <dbReference type="Pfam" id="PF13847"/>
    </source>
</evidence>
<keyword evidence="1" id="KW-0808">Transferase</keyword>
<organism evidence="10 11">
    <name type="scientific">Xanthocytophaga flava</name>
    <dbReference type="NCBI Taxonomy" id="3048013"/>
    <lineage>
        <taxon>Bacteria</taxon>
        <taxon>Pseudomonadati</taxon>
        <taxon>Bacteroidota</taxon>
        <taxon>Cytophagia</taxon>
        <taxon>Cytophagales</taxon>
        <taxon>Rhodocytophagaceae</taxon>
        <taxon>Xanthocytophaga</taxon>
    </lineage>
</organism>
<evidence type="ECO:0000256" key="2">
    <source>
        <dbReference type="ARBA" id="ARBA00022691"/>
    </source>
</evidence>
<sequence length="290" mass="31213">METLINNGSSSSTSEVLKQLVRDKYTQIADQSKEANETSCCGAGCGCSTIDSAIMAENYQQLEGYVADADLGLGCGLPTEYAHIKEGDTVVDLGSGAGNDAFVARSLVGEKGKVIGIDFTERMIEKARENAEKLGFNNVEFRQGDIEKMPLSANVADVVVSNCVLNLVPNKLKAFAETLRILKPGGHFSVSDIVLEGNLPEGLQKDAEMYAGCVSGAIQKEDYMQLIDIVGFKNVQIQKQRRINIPVEILQQYLSSSELEAYTTGQKGIFSITVYGEKPVPCCEPGSGCC</sequence>
<dbReference type="Gene3D" id="3.40.50.150">
    <property type="entry name" value="Vaccinia Virus protein VP39"/>
    <property type="match status" value="1"/>
</dbReference>
<dbReference type="InterPro" id="IPR026669">
    <property type="entry name" value="Arsenite_MeTrfase-like"/>
</dbReference>
<dbReference type="GO" id="GO:0032259">
    <property type="term" value="P:methylation"/>
    <property type="evidence" value="ECO:0007669"/>
    <property type="project" value="UniProtKB-KW"/>
</dbReference>
<dbReference type="Pfam" id="PF13847">
    <property type="entry name" value="Methyltransf_31"/>
    <property type="match status" value="1"/>
</dbReference>
<accession>A0AAE3QPQ0</accession>
<comment type="caution">
    <text evidence="10">The sequence shown here is derived from an EMBL/GenBank/DDBJ whole genome shotgun (WGS) entry which is preliminary data.</text>
</comment>
<dbReference type="SUPFAM" id="SSF53335">
    <property type="entry name" value="S-adenosyl-L-methionine-dependent methyltransferases"/>
    <property type="match status" value="1"/>
</dbReference>
<comment type="similarity">
    <text evidence="3">Belongs to the methyltransferase superfamily. Arsenite methyltransferase family.</text>
</comment>
<comment type="catalytic activity">
    <reaction evidence="7">
        <text>arsenic triglutathione + 2 [thioredoxin]-dithiol + 2 S-adenosyl-L-methionine + H2O = dimethylarsinous acid + 2 [thioredoxin]-disulfide + 3 glutathione + 2 S-adenosyl-L-homocysteine + 2 H(+)</text>
        <dbReference type="Rhea" id="RHEA:69464"/>
        <dbReference type="Rhea" id="RHEA-COMP:10698"/>
        <dbReference type="Rhea" id="RHEA-COMP:10700"/>
        <dbReference type="ChEBI" id="CHEBI:15377"/>
        <dbReference type="ChEBI" id="CHEBI:15378"/>
        <dbReference type="ChEBI" id="CHEBI:23808"/>
        <dbReference type="ChEBI" id="CHEBI:29950"/>
        <dbReference type="ChEBI" id="CHEBI:50058"/>
        <dbReference type="ChEBI" id="CHEBI:57856"/>
        <dbReference type="ChEBI" id="CHEBI:57925"/>
        <dbReference type="ChEBI" id="CHEBI:59789"/>
        <dbReference type="ChEBI" id="CHEBI:183640"/>
        <dbReference type="EC" id="2.1.1.137"/>
    </reaction>
</comment>
<dbReference type="GO" id="GO:0030791">
    <property type="term" value="F:arsenite methyltransferase activity"/>
    <property type="evidence" value="ECO:0007669"/>
    <property type="project" value="UniProtKB-EC"/>
</dbReference>
<dbReference type="AlphaFoldDB" id="A0AAE3QPQ0"/>
<keyword evidence="2" id="KW-0949">S-adenosyl-L-methionine</keyword>
<evidence type="ECO:0000313" key="10">
    <source>
        <dbReference type="EMBL" id="MDJ1483000.1"/>
    </source>
</evidence>
<dbReference type="RefSeq" id="WP_313982463.1">
    <property type="nucleotide sequence ID" value="NZ_JASJOS010000009.1"/>
</dbReference>
<evidence type="ECO:0000256" key="3">
    <source>
        <dbReference type="ARBA" id="ARBA00034487"/>
    </source>
</evidence>
<evidence type="ECO:0000256" key="6">
    <source>
        <dbReference type="ARBA" id="ARBA00047941"/>
    </source>
</evidence>
<gene>
    <name evidence="10" type="ORF">QNI16_21030</name>
</gene>
<dbReference type="PANTHER" id="PTHR43675:SF8">
    <property type="entry name" value="ARSENITE METHYLTRANSFERASE"/>
    <property type="match status" value="1"/>
</dbReference>
<keyword evidence="10" id="KW-0489">Methyltransferase</keyword>
<evidence type="ECO:0000256" key="8">
    <source>
        <dbReference type="ARBA" id="ARBA00048428"/>
    </source>
</evidence>
<evidence type="ECO:0000256" key="5">
    <source>
        <dbReference type="ARBA" id="ARBA00034545"/>
    </source>
</evidence>
<evidence type="ECO:0000313" key="11">
    <source>
        <dbReference type="Proteomes" id="UP001241110"/>
    </source>
</evidence>
<evidence type="ECO:0000256" key="7">
    <source>
        <dbReference type="ARBA" id="ARBA00047943"/>
    </source>
</evidence>
<feature type="domain" description="Methyltransferase" evidence="9">
    <location>
        <begin position="85"/>
        <end position="229"/>
    </location>
</feature>
<comment type="catalytic activity">
    <reaction evidence="8">
        <text>arsenic triglutathione + 3 [thioredoxin]-dithiol + 3 S-adenosyl-L-methionine = trimethylarsine + 3 [thioredoxin]-disulfide + 3 glutathione + 3 S-adenosyl-L-homocysteine + 3 H(+)</text>
        <dbReference type="Rhea" id="RHEA:69432"/>
        <dbReference type="Rhea" id="RHEA-COMP:10698"/>
        <dbReference type="Rhea" id="RHEA-COMP:10700"/>
        <dbReference type="ChEBI" id="CHEBI:15378"/>
        <dbReference type="ChEBI" id="CHEBI:27130"/>
        <dbReference type="ChEBI" id="CHEBI:29950"/>
        <dbReference type="ChEBI" id="CHEBI:50058"/>
        <dbReference type="ChEBI" id="CHEBI:57856"/>
        <dbReference type="ChEBI" id="CHEBI:57925"/>
        <dbReference type="ChEBI" id="CHEBI:59789"/>
        <dbReference type="ChEBI" id="CHEBI:183640"/>
        <dbReference type="EC" id="2.1.1.137"/>
    </reaction>
</comment>
<dbReference type="InterPro" id="IPR025714">
    <property type="entry name" value="Methyltranfer_dom"/>
</dbReference>
<dbReference type="CDD" id="cd02440">
    <property type="entry name" value="AdoMet_MTases"/>
    <property type="match status" value="1"/>
</dbReference>
<evidence type="ECO:0000256" key="4">
    <source>
        <dbReference type="ARBA" id="ARBA00034521"/>
    </source>
</evidence>
<protein>
    <recommendedName>
        <fullName evidence="5">Arsenite methyltransferase</fullName>
        <ecNumber evidence="4">2.1.1.137</ecNumber>
    </recommendedName>
</protein>
<reference evidence="10" key="1">
    <citation type="submission" date="2023-05" db="EMBL/GenBank/DDBJ databases">
        <authorList>
            <person name="Zhang X."/>
        </authorList>
    </citation>
    <scope>NUCLEOTIDE SEQUENCE</scope>
    <source>
        <strain evidence="10">YF14B1</strain>
    </source>
</reference>
<dbReference type="Proteomes" id="UP001241110">
    <property type="component" value="Unassembled WGS sequence"/>
</dbReference>
<evidence type="ECO:0000256" key="1">
    <source>
        <dbReference type="ARBA" id="ARBA00022679"/>
    </source>
</evidence>
<dbReference type="PANTHER" id="PTHR43675">
    <property type="entry name" value="ARSENITE METHYLTRANSFERASE"/>
    <property type="match status" value="1"/>
</dbReference>
<dbReference type="EMBL" id="JASJOS010000009">
    <property type="protein sequence ID" value="MDJ1483000.1"/>
    <property type="molecule type" value="Genomic_DNA"/>
</dbReference>
<comment type="catalytic activity">
    <reaction evidence="6">
        <text>arsenic triglutathione + [thioredoxin]-dithiol + S-adenosyl-L-methionine + 2 H2O = methylarsonous acid + [thioredoxin]-disulfide + 3 glutathione + S-adenosyl-L-homocysteine + H(+)</text>
        <dbReference type="Rhea" id="RHEA:69460"/>
        <dbReference type="Rhea" id="RHEA-COMP:10698"/>
        <dbReference type="Rhea" id="RHEA-COMP:10700"/>
        <dbReference type="ChEBI" id="CHEBI:15377"/>
        <dbReference type="ChEBI" id="CHEBI:15378"/>
        <dbReference type="ChEBI" id="CHEBI:17826"/>
        <dbReference type="ChEBI" id="CHEBI:29950"/>
        <dbReference type="ChEBI" id="CHEBI:50058"/>
        <dbReference type="ChEBI" id="CHEBI:57856"/>
        <dbReference type="ChEBI" id="CHEBI:57925"/>
        <dbReference type="ChEBI" id="CHEBI:59789"/>
        <dbReference type="ChEBI" id="CHEBI:183640"/>
        <dbReference type="EC" id="2.1.1.137"/>
    </reaction>
</comment>
<proteinExistence type="inferred from homology"/>
<dbReference type="InterPro" id="IPR029063">
    <property type="entry name" value="SAM-dependent_MTases_sf"/>
</dbReference>
<name>A0AAE3QPQ0_9BACT</name>
<dbReference type="EC" id="2.1.1.137" evidence="4"/>
<dbReference type="NCBIfam" id="NF008823">
    <property type="entry name" value="PRK11873.1"/>
    <property type="match status" value="1"/>
</dbReference>